<comment type="caution">
    <text evidence="5">The sequence shown here is derived from an EMBL/GenBank/DDBJ whole genome shotgun (WGS) entry which is preliminary data.</text>
</comment>
<dbReference type="Pfam" id="PF12833">
    <property type="entry name" value="HTH_18"/>
    <property type="match status" value="1"/>
</dbReference>
<dbReference type="PANTHER" id="PTHR47893:SF1">
    <property type="entry name" value="REGULATORY PROTEIN PCHR"/>
    <property type="match status" value="1"/>
</dbReference>
<gene>
    <name evidence="5" type="ORF">GGQ66_001741</name>
</gene>
<dbReference type="SUPFAM" id="SSF46689">
    <property type="entry name" value="Homeodomain-like"/>
    <property type="match status" value="2"/>
</dbReference>
<dbReference type="EMBL" id="JACIDU010000006">
    <property type="protein sequence ID" value="MBB4103184.1"/>
    <property type="molecule type" value="Genomic_DNA"/>
</dbReference>
<accession>A0A7W6K0X3</accession>
<protein>
    <submittedName>
        <fullName evidence="5">AraC-like DNA-binding protein</fullName>
    </submittedName>
</protein>
<evidence type="ECO:0000256" key="2">
    <source>
        <dbReference type="ARBA" id="ARBA00023125"/>
    </source>
</evidence>
<dbReference type="InterPro" id="IPR053142">
    <property type="entry name" value="PchR_regulatory_protein"/>
</dbReference>
<keyword evidence="6" id="KW-1185">Reference proteome</keyword>
<dbReference type="Proteomes" id="UP000584824">
    <property type="component" value="Unassembled WGS sequence"/>
</dbReference>
<dbReference type="SMART" id="SM00342">
    <property type="entry name" value="HTH_ARAC"/>
    <property type="match status" value="1"/>
</dbReference>
<dbReference type="InterPro" id="IPR018060">
    <property type="entry name" value="HTH_AraC"/>
</dbReference>
<evidence type="ECO:0000259" key="4">
    <source>
        <dbReference type="PROSITE" id="PS01124"/>
    </source>
</evidence>
<dbReference type="PROSITE" id="PS01124">
    <property type="entry name" value="HTH_ARAC_FAMILY_2"/>
    <property type="match status" value="1"/>
</dbReference>
<organism evidence="5 6">
    <name type="scientific">Allorhizobium borbori</name>
    <dbReference type="NCBI Taxonomy" id="485907"/>
    <lineage>
        <taxon>Bacteria</taxon>
        <taxon>Pseudomonadati</taxon>
        <taxon>Pseudomonadota</taxon>
        <taxon>Alphaproteobacteria</taxon>
        <taxon>Hyphomicrobiales</taxon>
        <taxon>Rhizobiaceae</taxon>
        <taxon>Rhizobium/Agrobacterium group</taxon>
        <taxon>Allorhizobium</taxon>
    </lineage>
</organism>
<reference evidence="5 6" key="1">
    <citation type="submission" date="2020-08" db="EMBL/GenBank/DDBJ databases">
        <title>Genomic Encyclopedia of Type Strains, Phase IV (KMG-IV): sequencing the most valuable type-strain genomes for metagenomic binning, comparative biology and taxonomic classification.</title>
        <authorList>
            <person name="Goeker M."/>
        </authorList>
    </citation>
    <scope>NUCLEOTIDE SEQUENCE [LARGE SCALE GENOMIC DNA]</scope>
    <source>
        <strain evidence="5 6">DSM 26385</strain>
    </source>
</reference>
<evidence type="ECO:0000256" key="3">
    <source>
        <dbReference type="ARBA" id="ARBA00023163"/>
    </source>
</evidence>
<dbReference type="GO" id="GO:0043565">
    <property type="term" value="F:sequence-specific DNA binding"/>
    <property type="evidence" value="ECO:0007669"/>
    <property type="project" value="InterPro"/>
</dbReference>
<dbReference type="InterPro" id="IPR020449">
    <property type="entry name" value="Tscrpt_reg_AraC-type_HTH"/>
</dbReference>
<name>A0A7W6K0X3_9HYPH</name>
<proteinExistence type="predicted"/>
<feature type="domain" description="HTH araC/xylS-type" evidence="4">
    <location>
        <begin position="196"/>
        <end position="293"/>
    </location>
</feature>
<keyword evidence="1" id="KW-0805">Transcription regulation</keyword>
<keyword evidence="3" id="KW-0804">Transcription</keyword>
<keyword evidence="2 5" id="KW-0238">DNA-binding</keyword>
<evidence type="ECO:0000313" key="5">
    <source>
        <dbReference type="EMBL" id="MBB4103184.1"/>
    </source>
</evidence>
<sequence>MLQRHSMHYSPEDLYVGAIENTPNCSTVTAEQNIWSKFMLMILLQGSQRFVIDGVPFHLDAGRETDNTPLVFMLNVAKPSTLRFVHESQVPLRKVMIAAPTPWLKRLVETQSDASTPALRRFFSEHLARFSFAPGRSILQQAEKIMHPPPVLEGELNALYLRAQALDIMWQSCLTMIAEGSPEPQTPCLMSLRTGERIKDFILANLDTDLTIERIAHEAGASPSTVQRNFKEQFGTTIFEFVRQKRLETAYAALVNDGLPIAQAAHLAGYNNVSSFTTAFRKTYGMTPKQVRA</sequence>
<dbReference type="PRINTS" id="PR00032">
    <property type="entry name" value="HTHARAC"/>
</dbReference>
<dbReference type="AlphaFoldDB" id="A0A7W6K0X3"/>
<dbReference type="InterPro" id="IPR009057">
    <property type="entry name" value="Homeodomain-like_sf"/>
</dbReference>
<evidence type="ECO:0000313" key="6">
    <source>
        <dbReference type="Proteomes" id="UP000584824"/>
    </source>
</evidence>
<evidence type="ECO:0000256" key="1">
    <source>
        <dbReference type="ARBA" id="ARBA00023015"/>
    </source>
</evidence>
<dbReference type="GO" id="GO:0003700">
    <property type="term" value="F:DNA-binding transcription factor activity"/>
    <property type="evidence" value="ECO:0007669"/>
    <property type="project" value="InterPro"/>
</dbReference>
<dbReference type="PANTHER" id="PTHR47893">
    <property type="entry name" value="REGULATORY PROTEIN PCHR"/>
    <property type="match status" value="1"/>
</dbReference>
<dbReference type="Gene3D" id="1.10.10.60">
    <property type="entry name" value="Homeodomain-like"/>
    <property type="match status" value="2"/>
</dbReference>